<dbReference type="RefSeq" id="WP_012275454.1">
    <property type="nucleotide sequence ID" value="NC_010334.1"/>
</dbReference>
<sequence length="257" mass="29158">MDEIVELGLSLVDKYQHAGIFRKSCRIPNNIFGSADYLALVAYPSIRSDEKRSNFKDAMLSALLKESCKTRGIRKADKTMLAQRLGLSKDMIWRDIDRAITGGTKKDGGGTKKLIDRFHSYHVFRAYDSALSDDANLTFEQVLGEISTAYESQQSKVSDSETRIENLKRTFRQSRPVLHLTWGLVESFKLKGWATDTGQLCYGVKPAIHDPSWLPEALDLAKIVLGLQLVEYESAKLNGKRLRSHKFDPQEIIYIHF</sequence>
<dbReference type="HOGENOM" id="CLU_1081397_0_0_6"/>
<evidence type="ECO:0000313" key="2">
    <source>
        <dbReference type="Proteomes" id="UP000001317"/>
    </source>
</evidence>
<proteinExistence type="predicted"/>
<accession>B0TPM8</accession>
<keyword evidence="2" id="KW-1185">Reference proteome</keyword>
<evidence type="ECO:0000313" key="1">
    <source>
        <dbReference type="EMBL" id="ABZ74899.1"/>
    </source>
</evidence>
<dbReference type="AlphaFoldDB" id="B0TPM8"/>
<dbReference type="KEGG" id="shl:Shal_0323"/>
<gene>
    <name evidence="1" type="ordered locus">Shal_0323</name>
</gene>
<dbReference type="EMBL" id="CP000931">
    <property type="protein sequence ID" value="ABZ74899.1"/>
    <property type="molecule type" value="Genomic_DNA"/>
</dbReference>
<name>B0TPM8_SHEHH</name>
<organism evidence="1 2">
    <name type="scientific">Shewanella halifaxensis (strain HAW-EB4)</name>
    <dbReference type="NCBI Taxonomy" id="458817"/>
    <lineage>
        <taxon>Bacteria</taxon>
        <taxon>Pseudomonadati</taxon>
        <taxon>Pseudomonadota</taxon>
        <taxon>Gammaproteobacteria</taxon>
        <taxon>Alteromonadales</taxon>
        <taxon>Shewanellaceae</taxon>
        <taxon>Shewanella</taxon>
    </lineage>
</organism>
<protein>
    <submittedName>
        <fullName evidence="1">Uncharacterized protein</fullName>
    </submittedName>
</protein>
<reference evidence="1" key="1">
    <citation type="submission" date="2008-01" db="EMBL/GenBank/DDBJ databases">
        <title>Complete sequence of Shewanella halifaxensis HAW-EB4.</title>
        <authorList>
            <consortium name="US DOE Joint Genome Institute"/>
            <person name="Copeland A."/>
            <person name="Lucas S."/>
            <person name="Lapidus A."/>
            <person name="Glavina del Rio T."/>
            <person name="Dalin E."/>
            <person name="Tice H."/>
            <person name="Bruce D."/>
            <person name="Goodwin L."/>
            <person name="Pitluck S."/>
            <person name="Sims D."/>
            <person name="Brettin T."/>
            <person name="Detter J.C."/>
            <person name="Han C."/>
            <person name="Kuske C.R."/>
            <person name="Schmutz J."/>
            <person name="Larimer F."/>
            <person name="Land M."/>
            <person name="Hauser L."/>
            <person name="Kyrpides N."/>
            <person name="Kim E."/>
            <person name="Zhao J.-S."/>
            <person name="Richardson P."/>
        </authorList>
    </citation>
    <scope>NUCLEOTIDE SEQUENCE [LARGE SCALE GENOMIC DNA]</scope>
    <source>
        <strain evidence="1">HAW-EB4</strain>
    </source>
</reference>
<dbReference type="Proteomes" id="UP000001317">
    <property type="component" value="Chromosome"/>
</dbReference>
<dbReference type="OrthoDB" id="6400081at2"/>